<dbReference type="EMBL" id="FO082820">
    <property type="protein sequence ID" value="CCF20067.1"/>
    <property type="molecule type" value="Genomic_DNA"/>
</dbReference>
<gene>
    <name evidence="1" type="ORF">NT26_2343</name>
</gene>
<keyword evidence="2" id="KW-1185">Reference proteome</keyword>
<organism evidence="1 2">
    <name type="scientific">Pseudorhizobium banfieldiae</name>
    <dbReference type="NCBI Taxonomy" id="1125847"/>
    <lineage>
        <taxon>Bacteria</taxon>
        <taxon>Pseudomonadati</taxon>
        <taxon>Pseudomonadota</taxon>
        <taxon>Alphaproteobacteria</taxon>
        <taxon>Hyphomicrobiales</taxon>
        <taxon>Rhizobiaceae</taxon>
        <taxon>Rhizobium/Agrobacterium group</taxon>
        <taxon>Pseudorhizobium</taxon>
    </lineage>
</organism>
<reference evidence="1 2" key="1">
    <citation type="journal article" date="2013" name="Genome Biol. Evol.">
        <title>Life in an arsenic-containing gold mine: genome and physiology of the autotrophic arsenite-oxidizing bacterium rhizobium sp. NT-26.</title>
        <authorList>
            <person name="Andres J."/>
            <person name="Arsene-Ploetze F."/>
            <person name="Barbe V."/>
            <person name="Brochier-Armanet C."/>
            <person name="Cleiss-Arnold J."/>
            <person name="Coppee J.Y."/>
            <person name="Dillies M.A."/>
            <person name="Geist"/>
            <person name="L"/>
            <person name="Joublin A."/>
            <person name="Koechler S."/>
            <person name="Lassalle F."/>
            <person name="Marchal M."/>
            <person name="Medigue C."/>
            <person name="Muller D."/>
            <person name="Nesme X."/>
            <person name="Plewniak F."/>
            <person name="Proux C."/>
            <person name="Ramirez-Bahena M.H."/>
            <person name="Schenowitz C."/>
            <person name="Sismeiro O."/>
            <person name="Vallenet D."/>
            <person name="Santini J.M."/>
            <person name="Bertin P.N."/>
        </authorList>
    </citation>
    <scope>NUCLEOTIDE SEQUENCE [LARGE SCALE GENOMIC DNA]</scope>
    <source>
        <strain evidence="1 2">NT-26</strain>
    </source>
</reference>
<evidence type="ECO:0000313" key="2">
    <source>
        <dbReference type="Proteomes" id="UP000010792"/>
    </source>
</evidence>
<dbReference type="STRING" id="1125847.NT26_2343"/>
<sequence>MRGGHGRPGMGARNAHVTALEKLTERPRQTGSYPLAKTGHNLRSGIEGAELPGNLCSNCDQFHISG</sequence>
<name>L0NIF1_9HYPH</name>
<evidence type="ECO:0000313" key="1">
    <source>
        <dbReference type="EMBL" id="CCF20067.1"/>
    </source>
</evidence>
<accession>L0NIF1</accession>
<protein>
    <submittedName>
        <fullName evidence="1">Uncharacterized protein</fullName>
    </submittedName>
</protein>
<proteinExistence type="predicted"/>
<dbReference type="AlphaFoldDB" id="L0NIF1"/>
<dbReference type="KEGG" id="rht:NT26_2343"/>
<dbReference type="Proteomes" id="UP000010792">
    <property type="component" value="Chromosome"/>
</dbReference>